<dbReference type="Proteomes" id="UP000694843">
    <property type="component" value="Unplaced"/>
</dbReference>
<feature type="region of interest" description="Disordered" evidence="2">
    <location>
        <begin position="1"/>
        <end position="24"/>
    </location>
</feature>
<evidence type="ECO:0000313" key="3">
    <source>
        <dbReference type="Proteomes" id="UP000694843"/>
    </source>
</evidence>
<feature type="coiled-coil region" evidence="1">
    <location>
        <begin position="45"/>
        <end position="86"/>
    </location>
</feature>
<evidence type="ECO:0000256" key="1">
    <source>
        <dbReference type="SAM" id="Coils"/>
    </source>
</evidence>
<proteinExistence type="predicted"/>
<organism evidence="3 4">
    <name type="scientific">Hyalella azteca</name>
    <name type="common">Amphipod</name>
    <dbReference type="NCBI Taxonomy" id="294128"/>
    <lineage>
        <taxon>Eukaryota</taxon>
        <taxon>Metazoa</taxon>
        <taxon>Ecdysozoa</taxon>
        <taxon>Arthropoda</taxon>
        <taxon>Crustacea</taxon>
        <taxon>Multicrustacea</taxon>
        <taxon>Malacostraca</taxon>
        <taxon>Eumalacostraca</taxon>
        <taxon>Peracarida</taxon>
        <taxon>Amphipoda</taxon>
        <taxon>Senticaudata</taxon>
        <taxon>Talitrida</taxon>
        <taxon>Talitroidea</taxon>
        <taxon>Hyalellidae</taxon>
        <taxon>Hyalella</taxon>
    </lineage>
</organism>
<keyword evidence="3" id="KW-1185">Reference proteome</keyword>
<evidence type="ECO:0000256" key="2">
    <source>
        <dbReference type="SAM" id="MobiDB-lite"/>
    </source>
</evidence>
<reference evidence="4" key="1">
    <citation type="submission" date="2025-08" db="UniProtKB">
        <authorList>
            <consortium name="RefSeq"/>
        </authorList>
    </citation>
    <scope>IDENTIFICATION</scope>
</reference>
<protein>
    <submittedName>
        <fullName evidence="4">Uncharacterized protein LOC125177925</fullName>
    </submittedName>
</protein>
<evidence type="ECO:0000313" key="4">
    <source>
        <dbReference type="RefSeq" id="XP_047736577.1"/>
    </source>
</evidence>
<dbReference type="KEGG" id="hazt:125177925"/>
<dbReference type="GeneID" id="125177925"/>
<dbReference type="OrthoDB" id="10669210at2759"/>
<sequence length="106" mass="11904">MFLQEEIHDVNQNGNGSGERNLELRGSLNPAASLNLLNDSTSSAQQQLLEIVLQLQEQLSQLLQEKSELRQQLHQSKLLCAELNAQLLQMQHWHQPGIIAGEQIGQ</sequence>
<accession>A0A979FIN7</accession>
<dbReference type="AlphaFoldDB" id="A0A979FIN7"/>
<name>A0A979FIN7_HYAAZ</name>
<gene>
    <name evidence="4" type="primary">LOC125177925</name>
</gene>
<keyword evidence="1" id="KW-0175">Coiled coil</keyword>
<dbReference type="RefSeq" id="XP_047736577.1">
    <property type="nucleotide sequence ID" value="XM_047880621.1"/>
</dbReference>